<dbReference type="InterPro" id="IPR002575">
    <property type="entry name" value="Aminoglycoside_PTrfase"/>
</dbReference>
<dbReference type="SUPFAM" id="SSF56112">
    <property type="entry name" value="Protein kinase-like (PK-like)"/>
    <property type="match status" value="1"/>
</dbReference>
<evidence type="ECO:0000259" key="1">
    <source>
        <dbReference type="Pfam" id="PF01636"/>
    </source>
</evidence>
<protein>
    <recommendedName>
        <fullName evidence="1">Aminoglycoside phosphotransferase domain-containing protein</fullName>
    </recommendedName>
</protein>
<dbReference type="Pfam" id="PF01636">
    <property type="entry name" value="APH"/>
    <property type="match status" value="1"/>
</dbReference>
<feature type="domain" description="Aminoglycoside phosphotransferase" evidence="1">
    <location>
        <begin position="37"/>
        <end position="275"/>
    </location>
</feature>
<dbReference type="AlphaFoldDB" id="A0A1U7NMK5"/>
<dbReference type="RefSeq" id="WP_076341365.1">
    <property type="nucleotide sequence ID" value="NZ_CAPQIB010000016.1"/>
</dbReference>
<accession>A0A1U7NMK5</accession>
<keyword evidence="3" id="KW-1185">Reference proteome</keyword>
<dbReference type="Proteomes" id="UP000186705">
    <property type="component" value="Unassembled WGS sequence"/>
</dbReference>
<evidence type="ECO:0000313" key="3">
    <source>
        <dbReference type="Proteomes" id="UP000186705"/>
    </source>
</evidence>
<dbReference type="EMBL" id="MPKA01000064">
    <property type="protein sequence ID" value="OLU46460.1"/>
    <property type="molecule type" value="Genomic_DNA"/>
</dbReference>
<proteinExistence type="predicted"/>
<comment type="caution">
    <text evidence="2">The sequence shown here is derived from an EMBL/GenBank/DDBJ whole genome shotgun (WGS) entry which is preliminary data.</text>
</comment>
<dbReference type="InterPro" id="IPR011009">
    <property type="entry name" value="Kinase-like_dom_sf"/>
</dbReference>
<evidence type="ECO:0000313" key="2">
    <source>
        <dbReference type="EMBL" id="OLU46460.1"/>
    </source>
</evidence>
<sequence length="342" mass="39803">MSVIETIPVAKIFSEYFDIKIITRISVIDDFWEPPKFSFVYFIETIDNEHFVMKLISDHTFSRQQNEDQIEFSEYLRSKGVPTARFFPLINSDGKYCYETDLHHLYENARAFVSLQEYVGRDIKSINLINITAIGRLIGLSHSFGKSFHRKLPLNFALRALYNGKTEFDQIWSGINTSNEVWQPLRKVHKKSIKTIIEVIHKLPCSAVHGDLGLTSNVLMDSMGTFRIIDFNLSGRCPCLLDFLITWYSSRYQQDFIGEVRSVEMAEQYRNAYISSYSKYYRLNTLEKENINILSKCLNGIYLSRFIAGLIREGLHISDKSLMIDFLAKGYTQVDSFFAWRD</sequence>
<dbReference type="Gene3D" id="3.90.1200.10">
    <property type="match status" value="1"/>
</dbReference>
<dbReference type="GeneID" id="78275495"/>
<name>A0A1U7NMK5_9FIRM</name>
<dbReference type="STRING" id="1862672.BO225_06000"/>
<reference evidence="2 3" key="1">
    <citation type="submission" date="2016-11" db="EMBL/GenBank/DDBJ databases">
        <title>Description of two novel members of the family Erysipelotrichaceae: Ileibacterium lipovorans gen. nov., sp. nov. and Dubosiella newyorkensis, gen. nov., sp. nov.</title>
        <authorList>
            <person name="Cox L.M."/>
            <person name="Sohn J."/>
            <person name="Tyrrell K.L."/>
            <person name="Citron D.M."/>
            <person name="Lawson P.A."/>
            <person name="Patel N.B."/>
            <person name="Iizumi T."/>
            <person name="Perez-Perez G.I."/>
            <person name="Goldstein E.J."/>
            <person name="Blaser M.J."/>
        </authorList>
    </citation>
    <scope>NUCLEOTIDE SEQUENCE [LARGE SCALE GENOMIC DNA]</scope>
    <source>
        <strain evidence="2 3">NYU-BL-A4</strain>
    </source>
</reference>
<organism evidence="2 3">
    <name type="scientific">Dubosiella newyorkensis</name>
    <dbReference type="NCBI Taxonomy" id="1862672"/>
    <lineage>
        <taxon>Bacteria</taxon>
        <taxon>Bacillati</taxon>
        <taxon>Bacillota</taxon>
        <taxon>Erysipelotrichia</taxon>
        <taxon>Erysipelotrichales</taxon>
        <taxon>Erysipelotrichaceae</taxon>
        <taxon>Dubosiella</taxon>
    </lineage>
</organism>
<gene>
    <name evidence="2" type="ORF">BO225_06000</name>
</gene>